<dbReference type="eggNOG" id="KOG1516">
    <property type="taxonomic scope" value="Eukaryota"/>
</dbReference>
<reference evidence="8" key="11">
    <citation type="journal article" date="2015" name="G3 (Bethesda)">
        <title>Gene Model Annotations for Drosophila melanogaster: Impact of High-Throughput Data.</title>
        <authorList>
            <consortium name="FlyBase Consortium"/>
            <person name="Matthews B.B."/>
            <person name="Dos Santos G."/>
            <person name="Crosby M.A."/>
            <person name="Emmert D.B."/>
            <person name="St Pierre S.E."/>
            <person name="Gramates L.S."/>
            <person name="Zhou P."/>
            <person name="Schroeder A.J."/>
            <person name="Falls K."/>
            <person name="Strelets V."/>
            <person name="Russo S.M."/>
            <person name="Gelbart W.M."/>
            <person name="null"/>
        </authorList>
    </citation>
    <scope>NUCLEOTIDE SEQUENCE</scope>
</reference>
<protein>
    <submittedName>
        <fullName evidence="13">FI18641p1</fullName>
    </submittedName>
    <submittedName>
        <fullName evidence="8">Gliotactin, isoform A</fullName>
    </submittedName>
    <submittedName>
        <fullName evidence="9">Gliotactin, isoform C</fullName>
    </submittedName>
    <submittedName>
        <fullName evidence="10">Gliotactin, isoform D</fullName>
    </submittedName>
    <submittedName>
        <fullName evidence="11">Gliotactin, isoform E</fullName>
    </submittedName>
    <submittedName>
        <fullName evidence="12">Gliotactin, isoform F</fullName>
    </submittedName>
</protein>
<dbReference type="IntAct" id="Q7KT70">
    <property type="interactions" value="32"/>
</dbReference>
<dbReference type="GO" id="GO:0048515">
    <property type="term" value="P:spermatid differentiation"/>
    <property type="evidence" value="ECO:0000315"/>
    <property type="project" value="FlyBase"/>
</dbReference>
<dbReference type="EMBL" id="AE014134">
    <property type="protein sequence ID" value="AAN10913.2"/>
    <property type="molecule type" value="Genomic_DNA"/>
</dbReference>
<dbReference type="RefSeq" id="NP_723929.1">
    <property type="nucleotide sequence ID" value="NM_165128.2"/>
</dbReference>
<evidence type="ECO:0000259" key="7">
    <source>
        <dbReference type="Pfam" id="PF00135"/>
    </source>
</evidence>
<evidence type="ECO:0000256" key="3">
    <source>
        <dbReference type="ARBA" id="ARBA00023180"/>
    </source>
</evidence>
<dbReference type="GO" id="GO:0005918">
    <property type="term" value="C:septate junction"/>
    <property type="evidence" value="ECO:0000314"/>
    <property type="project" value="FlyBase"/>
</dbReference>
<reference evidence="8 15" key="9">
    <citation type="journal article" date="2007" name="Science">
        <title>Sequence finishing and mapping of Drosophila melanogaster heterochromatin.</title>
        <authorList>
            <person name="Hoskins R.A."/>
            <person name="Carlson J.W."/>
            <person name="Kennedy C."/>
            <person name="Acevedo D."/>
            <person name="Evans-Holm M."/>
            <person name="Frise E."/>
            <person name="Wan K.H."/>
            <person name="Park S."/>
            <person name="Mendez-Lago M."/>
            <person name="Rossi F."/>
            <person name="Villasante A."/>
            <person name="Dimitri P."/>
            <person name="Karpen G.H."/>
            <person name="Celniker S.E."/>
        </authorList>
    </citation>
    <scope>NUCLEOTIDE SEQUENCE [LARGE SCALE GENOMIC DNA]</scope>
    <source>
        <strain evidence="15">Berkeley</strain>
    </source>
</reference>
<dbReference type="FlyBase" id="FBgn0001987">
    <property type="gene designation" value="Gli"/>
</dbReference>
<dbReference type="AGR" id="FB:FBgn0001987"/>
<dbReference type="InterPro" id="IPR051093">
    <property type="entry name" value="Neuroligin/BSAL"/>
</dbReference>
<dbReference type="SMR" id="Q7KT70"/>
<dbReference type="EMBL" id="AE014134">
    <property type="protein sequence ID" value="AAF53482.2"/>
    <property type="molecule type" value="Genomic_DNA"/>
</dbReference>
<evidence type="ECO:0000256" key="4">
    <source>
        <dbReference type="SAM" id="MobiDB-lite"/>
    </source>
</evidence>
<reference evidence="15" key="4">
    <citation type="journal article" date="2002" name="Genome Biol.">
        <title>The transposable elements of the Drosophila melanogaster euchromatin: a genomics perspective.</title>
        <authorList>
            <person name="Kaminker J.S."/>
            <person name="Bergman C.M."/>
            <person name="Kronmiller B."/>
            <person name="Carlson J."/>
            <person name="Svirskas R."/>
            <person name="Patel S."/>
            <person name="Frise E."/>
            <person name="Wheeler D.A."/>
            <person name="Lewis S.E."/>
            <person name="Rubin G.M."/>
            <person name="Ashburner M."/>
            <person name="Celniker S.E."/>
        </authorList>
    </citation>
    <scope>NUCLEOTIDE SEQUENCE [LARGE SCALE GENOMIC DNA]</scope>
    <source>
        <strain evidence="15">Berkeley</strain>
    </source>
</reference>
<dbReference type="GO" id="GO:0061343">
    <property type="term" value="P:cell adhesion involved in heart morphogenesis"/>
    <property type="evidence" value="ECO:0000315"/>
    <property type="project" value="FlyBase"/>
</dbReference>
<evidence type="ECO:0000313" key="10">
    <source>
        <dbReference type="EMBL" id="AAN10911.1"/>
    </source>
</evidence>
<feature type="compositionally biased region" description="Polar residues" evidence="4">
    <location>
        <begin position="886"/>
        <end position="896"/>
    </location>
</feature>
<dbReference type="ESTHER" id="drome-glita">
    <property type="family name" value="Gliotactin"/>
</dbReference>
<keyword evidence="15" id="KW-1185">Reference proteome</keyword>
<dbReference type="Proteomes" id="UP000000803">
    <property type="component" value="Chromosome 2L"/>
</dbReference>
<reference evidence="8" key="13">
    <citation type="journal article" date="2015" name="Genome Res.">
        <title>The Release 6 reference sequence of the Drosophila melanogaster genome.</title>
        <authorList>
            <person name="Hoskins R.A."/>
            <person name="Carlson J.W."/>
            <person name="Wan K.H."/>
            <person name="Park S."/>
            <person name="Mendez I."/>
            <person name="Galle S.E."/>
            <person name="Booth B.W."/>
            <person name="Pfeiffer B.D."/>
            <person name="George R.A."/>
            <person name="Svirskas R."/>
            <person name="Krzywinski M."/>
            <person name="Schein J."/>
            <person name="Accardo M.C."/>
            <person name="Damia E."/>
            <person name="Messina G."/>
            <person name="Mendez-Lago M."/>
            <person name="de Pablos B."/>
            <person name="Demakova O.V."/>
            <person name="Andreyeva E.N."/>
            <person name="Boldyreva L.V."/>
            <person name="Marra M."/>
            <person name="Carvalho A.B."/>
            <person name="Dimitri P."/>
            <person name="Villasante A."/>
            <person name="Zhimulev I.F."/>
            <person name="Rubin G.M."/>
            <person name="Karpen G.H."/>
            <person name="Celniker S.E."/>
        </authorList>
    </citation>
    <scope>NUCLEOTIDE SEQUENCE</scope>
</reference>
<dbReference type="FunCoup" id="Q7KT70">
    <property type="interactions" value="51"/>
</dbReference>
<dbReference type="AlphaFoldDB" id="Q7KT70"/>
<dbReference type="PROSITE" id="PS00941">
    <property type="entry name" value="CARBOXYLESTERASE_B_2"/>
    <property type="match status" value="1"/>
</dbReference>
<reference evidence="13" key="10">
    <citation type="submission" date="2012-02" db="EMBL/GenBank/DDBJ databases">
        <authorList>
            <person name="Carlson J."/>
            <person name="Booth B."/>
            <person name="Frise E."/>
            <person name="Park S."/>
            <person name="Wan K."/>
            <person name="Yu C."/>
            <person name="Celniker S."/>
        </authorList>
    </citation>
    <scope>NUCLEOTIDE SEQUENCE</scope>
</reference>
<dbReference type="STRING" id="7227.FBpp0310295"/>
<dbReference type="GO" id="GO:0061689">
    <property type="term" value="C:tricellular tight junction"/>
    <property type="evidence" value="ECO:0000314"/>
    <property type="project" value="FlyBase"/>
</dbReference>
<dbReference type="CTD" id="30097"/>
<dbReference type="GeneID" id="34927"/>
<dbReference type="InterPro" id="IPR019819">
    <property type="entry name" value="Carboxylesterase_B_CS"/>
</dbReference>
<comment type="similarity">
    <text evidence="1">Belongs to the type-B carboxylesterase/lipase family.</text>
</comment>
<reference evidence="8" key="12">
    <citation type="journal article" date="2015" name="G3 (Bethesda)">
        <title>Gene Model Annotations for Drosophila melanogaster: The Rule-Benders.</title>
        <authorList>
            <consortium name="FlyBase Consortium"/>
            <person name="Crosby M.A."/>
            <person name="Gramates L.S."/>
            <person name="Dos Santos G."/>
            <person name="Matthews B.B."/>
            <person name="St Pierre S.E."/>
            <person name="Zhou P."/>
            <person name="Schroeder A.J."/>
            <person name="Falls K."/>
            <person name="Emmert D.B."/>
            <person name="Russo S.M."/>
            <person name="Gelbart W.M."/>
            <person name="null"/>
        </authorList>
    </citation>
    <scope>NUCLEOTIDE SEQUENCE</scope>
</reference>
<dbReference type="GO" id="GO:1903688">
    <property type="term" value="P:positive regulation of border follicle cell migration"/>
    <property type="evidence" value="ECO:0000315"/>
    <property type="project" value="FlyBase"/>
</dbReference>
<dbReference type="FunFam" id="3.40.50.1820:FF:000156">
    <property type="entry name" value="Neuroligin-4, Y-linked"/>
    <property type="match status" value="1"/>
</dbReference>
<feature type="chain" id="PRO_5015098808" evidence="6">
    <location>
        <begin position="31"/>
        <end position="956"/>
    </location>
</feature>
<dbReference type="GO" id="GO:0035321">
    <property type="term" value="P:maintenance of imaginal disc-derived wing hair orientation"/>
    <property type="evidence" value="ECO:0000315"/>
    <property type="project" value="FlyBase"/>
</dbReference>
<dbReference type="EMBL" id="AE014134">
    <property type="protein sequence ID" value="AAN10911.1"/>
    <property type="molecule type" value="Genomic_DNA"/>
</dbReference>
<evidence type="ECO:0000313" key="9">
    <source>
        <dbReference type="EMBL" id="AAN10910.1"/>
    </source>
</evidence>
<dbReference type="RefSeq" id="NP_476602.1">
    <property type="nucleotide sequence ID" value="NM_057254.4"/>
</dbReference>
<dbReference type="InParanoid" id="Q7KT70"/>
<dbReference type="Reactome" id="R-DME-6794361">
    <property type="pathway name" value="Neurexins and neuroligins"/>
</dbReference>
<evidence type="ECO:0000313" key="12">
    <source>
        <dbReference type="EMBL" id="AAN10913.2"/>
    </source>
</evidence>
<dbReference type="VEuPathDB" id="VectorBase:FBgn0001987"/>
<dbReference type="UCSC" id="CG3903-RA">
    <property type="organism name" value="d. melanogaster"/>
</dbReference>
<dbReference type="Reactome" id="R-DME-192456">
    <property type="pathway name" value="Digestion of dietary lipid"/>
</dbReference>
<keyword evidence="5" id="KW-0812">Transmembrane</keyword>
<evidence type="ECO:0000313" key="11">
    <source>
        <dbReference type="EMBL" id="AAN10912.1"/>
    </source>
</evidence>
<keyword evidence="2 6" id="KW-0732">Signal</keyword>
<dbReference type="GO" id="GO:0030513">
    <property type="term" value="P:positive regulation of BMP signaling pathway"/>
    <property type="evidence" value="ECO:0000315"/>
    <property type="project" value="FlyBase"/>
</dbReference>
<keyword evidence="5" id="KW-1133">Transmembrane helix</keyword>
<dbReference type="GO" id="GO:0016328">
    <property type="term" value="C:lateral plasma membrane"/>
    <property type="evidence" value="ECO:0000314"/>
    <property type="project" value="FlyBase"/>
</dbReference>
<evidence type="ECO:0000313" key="15">
    <source>
        <dbReference type="Proteomes" id="UP000000803"/>
    </source>
</evidence>
<evidence type="ECO:0000313" key="8">
    <source>
        <dbReference type="EMBL" id="AAF53482.2"/>
    </source>
</evidence>
<organism evidence="8 15">
    <name type="scientific">Drosophila melanogaster</name>
    <name type="common">Fruit fly</name>
    <dbReference type="NCBI Taxonomy" id="7227"/>
    <lineage>
        <taxon>Eukaryota</taxon>
        <taxon>Metazoa</taxon>
        <taxon>Ecdysozoa</taxon>
        <taxon>Arthropoda</taxon>
        <taxon>Hexapoda</taxon>
        <taxon>Insecta</taxon>
        <taxon>Pterygota</taxon>
        <taxon>Neoptera</taxon>
        <taxon>Endopterygota</taxon>
        <taxon>Diptera</taxon>
        <taxon>Brachycera</taxon>
        <taxon>Muscomorpha</taxon>
        <taxon>Ephydroidea</taxon>
        <taxon>Drosophilidae</taxon>
        <taxon>Drosophila</taxon>
        <taxon>Sophophora</taxon>
    </lineage>
</organism>
<feature type="region of interest" description="Disordered" evidence="4">
    <location>
        <begin position="803"/>
        <end position="956"/>
    </location>
</feature>
<dbReference type="SUPFAM" id="SSF53474">
    <property type="entry name" value="alpha/beta-Hydrolases"/>
    <property type="match status" value="1"/>
</dbReference>
<evidence type="ECO:0000256" key="6">
    <source>
        <dbReference type="SAM" id="SignalP"/>
    </source>
</evidence>
<evidence type="ECO:0000256" key="5">
    <source>
        <dbReference type="SAM" id="Phobius"/>
    </source>
</evidence>
<sequence length="956" mass="109239">MMHKLKYRDKLKWLLALLVLIGTCFIQTRGQTRDPRFYSRPGVDYHWPNPGDPDYRTYTFNDRRYGHYQPNGYGANYPGRNPPGQYPQGMPNEDRFRFDPNDPNARTQFPGVLAGWREDLQGKQRRDSLTLERDVFVTTNYGQVQGFKVYMYDNPDPKSFYRPYHSTVDRVMGECSVFLGIPYALPPTFEGRFKPPRVHRGWQLLQAVDFGPACPQPVRYTGATKGIMDMDEDCLYLNVYSPKTGAGVAQKYPVMVYIHGGEFIRGASNLFQGHILASFYDVVVVTLNYRLGALGFLSTGDENSPGNYGILDQAMALRWVYDNIEFFNGDRNSITLFGPGAGGASAGLLMVAPQTRNIVRRVIAQSGSALADWALIQDKYRAQNTSRVLGQLLGCSIESSWKLVNCLRTGRSFYELGNAEFSPQVGSFPWGPVLDHNFTLPGDDWYEGWREKDWRFLTQTPETLIRAGKFNRNIQYMTGVTTQEAAFFVAQNESLSPYYELDGRFFDQKIREHVFRYNYTLNPNGVYEAIKYIYTFWPDPNNNTIIRDQYINMLSDLYYRAPVDQMVKLMLEQKVPVYMYVLNTTVEALNLPQWRKYPHDIERYFLTGAPFMDTEFFPKKEHLQRNMWTDNDRNMSHFFMQTYTNFARYGNPTPQQVLGMHFQRAYQGEIRYLNINTTYNSSILLNYRQTECAFWTQYLPTVIGVLVPTYPPTTEYWWEPKEPLQIAFWSMSVACFFLIVLVVICCIMWRNAKRQSDRFYDEDVFINGEGLEPEQDTRGVDNAHMVTNHHALRSRDNIYEYRDSPSTKTLASKAHTDTTSLRSPSSLAMTQKSSSQASLKSGISLKETNGHLVKQSERAATPRSQQNGSTAKVASPPVEEKRLLQPLSSTPVTQLQAEPAKRVPTAASVSGSSRSTTPVPSARSTTTHTTTATLSSQPAAQPRRTHLVEGVPQTSV</sequence>
<accession>Q7KT70</accession>
<feature type="signal peptide" evidence="6">
    <location>
        <begin position="1"/>
        <end position="30"/>
    </location>
</feature>
<name>Q7KT70_DROME</name>
<feature type="compositionally biased region" description="Polar residues" evidence="4">
    <location>
        <begin position="862"/>
        <end position="872"/>
    </location>
</feature>
<reference evidence="8 15" key="8">
    <citation type="journal article" date="2007" name="Science">
        <title>The Release 5.1 annotation of Drosophila melanogaster heterochromatin.</title>
        <authorList>
            <person name="Smith C.D."/>
            <person name="Shu S."/>
            <person name="Mungall C.J."/>
            <person name="Karpen G.H."/>
        </authorList>
    </citation>
    <scope>NUCLEOTIDE SEQUENCE [LARGE SCALE GENOMIC DNA]</scope>
    <source>
        <strain evidence="15">Berkeley</strain>
    </source>
</reference>
<reference evidence="15" key="2">
    <citation type="journal article" date="2002" name="Genome Biol.">
        <title>Finishing a whole-genome shotgun: release 3 of the Drosophila melanogaster euchromatic genome sequence.</title>
        <authorList>
            <person name="Celniker S.E."/>
            <person name="Wheeler D.A."/>
            <person name="Kronmiller B."/>
            <person name="Carlson J.W."/>
            <person name="Halpern A."/>
            <person name="Patel S."/>
            <person name="Adams M."/>
            <person name="Champe M."/>
            <person name="Dugan S.P."/>
            <person name="Frise E."/>
            <person name="Hodgson A."/>
            <person name="George R.A."/>
            <person name="Hoskins R.A."/>
            <person name="Laverty T."/>
            <person name="Muzny D.M."/>
            <person name="Nelson C.R."/>
            <person name="Pacleb J.M."/>
            <person name="Park S."/>
            <person name="Pfeiffer B.D."/>
            <person name="Richards S."/>
            <person name="Sodergren E.J."/>
            <person name="Svirskas R."/>
            <person name="Tabor P.E."/>
            <person name="Wan K."/>
            <person name="Stapleton M."/>
            <person name="Sutton G.G."/>
            <person name="Venter C."/>
            <person name="Weinstock G."/>
            <person name="Scherer S.E."/>
            <person name="Myers E.W."/>
            <person name="Gibbs R.A."/>
            <person name="Rubin G.M."/>
        </authorList>
    </citation>
    <scope>NUCLEOTIDE SEQUENCE [LARGE SCALE GENOMIC DNA]</scope>
    <source>
        <strain evidence="15">Berkeley</strain>
    </source>
</reference>
<reference evidence="8" key="15">
    <citation type="submission" date="2022-11" db="EMBL/GenBank/DDBJ databases">
        <authorList>
            <consortium name="FlyBase"/>
        </authorList>
    </citation>
    <scope>NUCLEOTIDE SEQUENCE</scope>
</reference>
<dbReference type="GO" id="GO:0035151">
    <property type="term" value="P:regulation of tube size, open tracheal system"/>
    <property type="evidence" value="ECO:0000315"/>
    <property type="project" value="FlyBase"/>
</dbReference>
<dbReference type="InterPro" id="IPR029058">
    <property type="entry name" value="AB_hydrolase_fold"/>
</dbReference>
<feature type="compositionally biased region" description="Polar residues" evidence="4">
    <location>
        <begin position="817"/>
        <end position="841"/>
    </location>
</feature>
<keyword evidence="3" id="KW-0325">Glycoprotein</keyword>
<dbReference type="BioGRID-ORCS" id="34927">
    <property type="hits" value="0 hits in 1 CRISPR screen"/>
</dbReference>
<dbReference type="PANTHER" id="PTHR43903">
    <property type="entry name" value="NEUROLIGIN"/>
    <property type="match status" value="1"/>
</dbReference>
<dbReference type="Bgee" id="FBgn0001987">
    <property type="expression patterns" value="Expressed in wing disc and 173 other cell types or tissues"/>
</dbReference>
<proteinExistence type="evidence at transcript level"/>
<reference evidence="8" key="14">
    <citation type="submission" date="2022-11" db="EMBL/GenBank/DDBJ databases">
        <title>Drosophila melanogaster release 4 sequence.</title>
        <authorList>
            <consortium name="Berkeley Drosophila Genome Project"/>
            <person name="Celniker S."/>
            <person name="Carlson J."/>
            <person name="Wan K."/>
            <person name="Pfeiffer B."/>
            <person name="Frise E."/>
            <person name="George R."/>
            <person name="Hoskins R."/>
            <person name="Stapleton M."/>
            <person name="Pacleb J."/>
            <person name="Park S."/>
            <person name="Svirskas R."/>
            <person name="Smith E."/>
            <person name="Yu C."/>
            <person name="Rubin G."/>
        </authorList>
    </citation>
    <scope>NUCLEOTIDE SEQUENCE</scope>
</reference>
<dbReference type="RefSeq" id="NP_723931.2">
    <property type="nucleotide sequence ID" value="NM_165130.2"/>
</dbReference>
<reference evidence="8 15" key="5">
    <citation type="journal article" date="2002" name="Genome Biol.">
        <title>Heterochromatic sequences in a Drosophila whole-genome shotgun assembly.</title>
        <authorList>
            <person name="Hoskins R.A."/>
            <person name="Smith C.D."/>
            <person name="Carlson J.W."/>
            <person name="Carvalho A.B."/>
            <person name="Halpern A."/>
            <person name="Kaminker J.S."/>
            <person name="Kennedy C."/>
            <person name="Mungall C.J."/>
            <person name="Sullivan B.A."/>
            <person name="Sutton G.G."/>
            <person name="Yasuhara J.C."/>
            <person name="Wakimoto B.T."/>
            <person name="Myers E.W."/>
            <person name="Celniker S.E."/>
            <person name="Rubin G.M."/>
            <person name="Karpen G.H."/>
        </authorList>
    </citation>
    <scope>NUCLEOTIDE SEQUENCE [LARGE SCALE GENOMIC DNA]</scope>
    <source>
        <strain evidence="15">Berkeley</strain>
    </source>
</reference>
<dbReference type="EMBL" id="BT133203">
    <property type="protein sequence ID" value="AFA28444.1"/>
    <property type="molecule type" value="mRNA"/>
</dbReference>
<accession>Q8IP36</accession>
<dbReference type="Pfam" id="PF00135">
    <property type="entry name" value="COesterase"/>
    <property type="match status" value="1"/>
</dbReference>
<dbReference type="RefSeq" id="NP_723930.1">
    <property type="nucleotide sequence ID" value="NM_165129.2"/>
</dbReference>
<dbReference type="GO" id="GO:0019991">
    <property type="term" value="P:septate junction assembly"/>
    <property type="evidence" value="ECO:0000315"/>
    <property type="project" value="FlyBase"/>
</dbReference>
<feature type="transmembrane region" description="Helical" evidence="5">
    <location>
        <begin position="726"/>
        <end position="749"/>
    </location>
</feature>
<reference evidence="8 15" key="6">
    <citation type="journal article" date="2005" name="PLoS Comput. Biol.">
        <title>Combined evidence annotation of transposable elements in genome sequences.</title>
        <authorList>
            <person name="Quesneville H."/>
            <person name="Bergman C.M."/>
            <person name="Andrieu O."/>
            <person name="Autard D."/>
            <person name="Nouaud D."/>
            <person name="Ashburner M."/>
            <person name="Anxolabehere D."/>
        </authorList>
    </citation>
    <scope>NUCLEOTIDE SEQUENCE [LARGE SCALE GENOMIC DNA]</scope>
    <source>
        <strain evidence="15">Berkeley</strain>
    </source>
</reference>
<dbReference type="ExpressionAtlas" id="Q7KT70">
    <property type="expression patterns" value="baseline and differential"/>
</dbReference>
<evidence type="ECO:0000256" key="1">
    <source>
        <dbReference type="ARBA" id="ARBA00005964"/>
    </source>
</evidence>
<feature type="domain" description="Carboxylesterase type B" evidence="7">
    <location>
        <begin position="174"/>
        <end position="695"/>
    </location>
</feature>
<evidence type="ECO:0000313" key="14">
    <source>
        <dbReference type="FlyBase" id="FBgn0001987"/>
    </source>
</evidence>
<dbReference type="GO" id="GO:0060857">
    <property type="term" value="P:establishment of glial blood-brain barrier"/>
    <property type="evidence" value="ECO:0000315"/>
    <property type="project" value="FlyBase"/>
</dbReference>
<dbReference type="OMA" id="HYQPNGF"/>
<dbReference type="InterPro" id="IPR002018">
    <property type="entry name" value="CarbesteraseB"/>
</dbReference>
<gene>
    <name evidence="8 14" type="primary">Gli</name>
    <name evidence="8" type="synonym">BG:DS09217.3</name>
    <name evidence="8" type="synonym">Dmel\CG3903</name>
    <name evidence="8" type="synonym">GLI</name>
    <name evidence="8" type="synonym">gli</name>
    <name evidence="13" type="synonym">Gli-RA</name>
    <name evidence="8" type="synonym">l(2)35Dg</name>
    <name evidence="8" type="synonym">l(2)br45</name>
    <name evidence="8" type="synonym">n(2)k09033</name>
    <name evidence="8 14" type="ORF">CG3903</name>
    <name evidence="8" type="ORF">Dmel_CG3903</name>
</gene>
<keyword evidence="5" id="KW-0472">Membrane</keyword>
<dbReference type="UCSC" id="CG3903-RB">
    <property type="organism name" value="d. melanogaster"/>
</dbReference>
<dbReference type="EMBL" id="AE014134">
    <property type="protein sequence ID" value="AAN10910.1"/>
    <property type="molecule type" value="Genomic_DNA"/>
</dbReference>
<evidence type="ECO:0000256" key="2">
    <source>
        <dbReference type="ARBA" id="ARBA00022729"/>
    </source>
</evidence>
<evidence type="ECO:0000313" key="13">
    <source>
        <dbReference type="EMBL" id="AFA28444.1"/>
    </source>
</evidence>
<dbReference type="HOGENOM" id="CLU_006586_3_0_1"/>
<reference evidence="15" key="3">
    <citation type="journal article" date="2002" name="Genome Biol.">
        <title>Annotation of the Drosophila melanogaster euchromatic genome: a systematic review.</title>
        <authorList>
            <person name="Misra S."/>
            <person name="Crosby M.A."/>
            <person name="Mungall C.J."/>
            <person name="Matthews B.B."/>
            <person name="Campbell K.S."/>
            <person name="Hradecky P."/>
            <person name="Huang Y."/>
            <person name="Kaminker J.S."/>
            <person name="Millburn G.H."/>
            <person name="Prochnik S.E."/>
            <person name="Smith C.D."/>
            <person name="Tupy J.L."/>
            <person name="Whitfied E.J."/>
            <person name="Bayraktaroglu L."/>
            <person name="Berman B.P."/>
            <person name="Bettencourt B.R."/>
            <person name="Celniker S.E."/>
            <person name="de Grey A.D."/>
            <person name="Drysdale R.A."/>
            <person name="Harris N.L."/>
            <person name="Richter J."/>
            <person name="Russo S."/>
            <person name="Schroeder A.J."/>
            <person name="Shu S.Q."/>
            <person name="Stapleton M."/>
            <person name="Yamada C."/>
            <person name="Ashburner M."/>
            <person name="Gelbart W.M."/>
            <person name="Rubin G.M."/>
            <person name="Lewis S.E."/>
        </authorList>
    </citation>
    <scope>GENOME REANNOTATION</scope>
    <source>
        <strain evidence="15">Berkeley</strain>
    </source>
</reference>
<dbReference type="PaxDb" id="7227-FBpp0080324"/>
<dbReference type="Gene3D" id="3.40.50.1820">
    <property type="entry name" value="alpha/beta hydrolase"/>
    <property type="match status" value="1"/>
</dbReference>
<dbReference type="GO" id="GO:0005886">
    <property type="term" value="C:plasma membrane"/>
    <property type="evidence" value="ECO:0000314"/>
    <property type="project" value="FlyBase"/>
</dbReference>
<dbReference type="GO" id="GO:0008039">
    <property type="term" value="P:synaptic target recognition"/>
    <property type="evidence" value="ECO:0000315"/>
    <property type="project" value="FlyBase"/>
</dbReference>
<dbReference type="EMBL" id="AE014134">
    <property type="protein sequence ID" value="AAN10912.1"/>
    <property type="molecule type" value="Genomic_DNA"/>
</dbReference>
<reference evidence="8" key="7">
    <citation type="submission" date="2006-08" db="EMBL/GenBank/DDBJ databases">
        <authorList>
            <person name="Celniker S."/>
            <person name="Carlson J."/>
            <person name="Wan K."/>
            <person name="Frise E."/>
            <person name="Hoskins R."/>
            <person name="Park S."/>
            <person name="Svirskas R."/>
            <person name="Rubin G."/>
        </authorList>
    </citation>
    <scope>NUCLEOTIDE SEQUENCE</scope>
</reference>
<feature type="compositionally biased region" description="Polar residues" evidence="4">
    <location>
        <begin position="907"/>
        <end position="924"/>
    </location>
</feature>
<dbReference type="RefSeq" id="NP_723928.1">
    <property type="nucleotide sequence ID" value="NM_165127.2"/>
</dbReference>
<dbReference type="KEGG" id="dme:Dmel_CG3903"/>
<reference evidence="8 15" key="1">
    <citation type="journal article" date="2000" name="Science">
        <title>The genome sequence of Drosophila melanogaster.</title>
        <authorList>
            <person name="Adams M.D."/>
            <person name="Celniker S.E."/>
            <person name="Holt R.A."/>
            <person name="Evans C.A."/>
            <person name="Gocayne J.D."/>
            <person name="Amanatides P.G."/>
            <person name="Scherer S.E."/>
            <person name="Li P.W."/>
            <person name="Hoskins R.A."/>
            <person name="Galle R.F."/>
            <person name="George R.A."/>
            <person name="Lewis S.E."/>
            <person name="Richards S."/>
            <person name="Ashburner M."/>
            <person name="Henderson S.N."/>
            <person name="Sutton G.G."/>
            <person name="Wortman J.R."/>
            <person name="Yandell M.D."/>
            <person name="Zhang Q."/>
            <person name="Chen L.X."/>
            <person name="Brandon R.C."/>
            <person name="Rogers Y.H."/>
            <person name="Blazej R.G."/>
            <person name="Champe M."/>
            <person name="Pfeiffer B.D."/>
            <person name="Wan K.H."/>
            <person name="Doyle C."/>
            <person name="Baxter E.G."/>
            <person name="Helt G."/>
            <person name="Nelson C.R."/>
            <person name="Gabor G.L."/>
            <person name="Abril J.F."/>
            <person name="Agbayani A."/>
            <person name="An H.J."/>
            <person name="Andrews-Pfannkoch C."/>
            <person name="Baldwin D."/>
            <person name="Ballew R.M."/>
            <person name="Basu A."/>
            <person name="Baxendale J."/>
            <person name="Bayraktaroglu L."/>
            <person name="Beasley E.M."/>
            <person name="Beeson K.Y."/>
            <person name="Benos P.V."/>
            <person name="Berman B.P."/>
            <person name="Bhandari D."/>
            <person name="Bolshakov S."/>
            <person name="Borkova D."/>
            <person name="Botchan M.R."/>
            <person name="Bouck J."/>
            <person name="Brokstein P."/>
            <person name="Brottier P."/>
            <person name="Burtis K.C."/>
            <person name="Busam D.A."/>
            <person name="Butler H."/>
            <person name="Cadieu E."/>
            <person name="Center A."/>
            <person name="Chandra I."/>
            <person name="Cherry J.M."/>
            <person name="Cawley S."/>
            <person name="Dahlke C."/>
            <person name="Davenport L.B."/>
            <person name="Davies P."/>
            <person name="de Pablos B."/>
            <person name="Delcher A."/>
            <person name="Deng Z."/>
            <person name="Mays A.D."/>
            <person name="Dew I."/>
            <person name="Dietz S.M."/>
            <person name="Dodson K."/>
            <person name="Doup L.E."/>
            <person name="Downes M."/>
            <person name="Dugan-Rocha S."/>
            <person name="Dunkov B.C."/>
            <person name="Dunn P."/>
            <person name="Durbin K.J."/>
            <person name="Evangelista C.C."/>
            <person name="Ferraz C."/>
            <person name="Ferriera S."/>
            <person name="Fleischmann W."/>
            <person name="Fosler C."/>
            <person name="Gabrielian A.E."/>
            <person name="Garg N.S."/>
            <person name="Gelbart W.M."/>
            <person name="Glasser K."/>
            <person name="Glodek A."/>
            <person name="Gong F."/>
            <person name="Gorrell J.H."/>
            <person name="Gu Z."/>
            <person name="Guan P."/>
            <person name="Harris M."/>
            <person name="Harris N.L."/>
            <person name="Harvey D."/>
            <person name="Heiman T.J."/>
            <person name="Hernandez J.R."/>
            <person name="Houck J."/>
            <person name="Hostin D."/>
            <person name="Houston K.A."/>
            <person name="Howland T.J."/>
            <person name="Wei M.H."/>
            <person name="Ibegwam C."/>
            <person name="Jalali M."/>
            <person name="Kalush F."/>
            <person name="Karpen G.H."/>
            <person name="Ke Z."/>
            <person name="Kennison J.A."/>
            <person name="Ketchum K.A."/>
            <person name="Kimmel B.E."/>
            <person name="Kodira C.D."/>
            <person name="Kraft C."/>
            <person name="Kravitz S."/>
            <person name="Kulp D."/>
            <person name="Lai Z."/>
            <person name="Lasko P."/>
            <person name="Lei Y."/>
            <person name="Levitsky A.A."/>
            <person name="Li J."/>
            <person name="Li Z."/>
            <person name="Liang Y."/>
            <person name="Lin X."/>
            <person name="Liu X."/>
            <person name="Mattei B."/>
            <person name="McIntosh T.C."/>
            <person name="McLeod M.P."/>
            <person name="McPherson D."/>
            <person name="Merkulov G."/>
            <person name="Milshina N.V."/>
            <person name="Mobarry C."/>
            <person name="Morris J."/>
            <person name="Moshrefi A."/>
            <person name="Mount S.M."/>
            <person name="Moy M."/>
            <person name="Murphy B."/>
            <person name="Murphy L."/>
            <person name="Muzny D.M."/>
            <person name="Nelson D.L."/>
            <person name="Nelson D.R."/>
            <person name="Nelson K.A."/>
            <person name="Nixon K."/>
            <person name="Nusskern D.R."/>
            <person name="Pacleb J.M."/>
            <person name="Palazzolo M."/>
            <person name="Pittman G.S."/>
            <person name="Pan S."/>
            <person name="Pollard J."/>
            <person name="Puri V."/>
            <person name="Reese M.G."/>
            <person name="Reinert K."/>
            <person name="Remington K."/>
            <person name="Saunders R.D."/>
            <person name="Scheeler F."/>
            <person name="Shen H."/>
            <person name="Shue B.C."/>
            <person name="Siden-Kiamos I."/>
            <person name="Simpson M."/>
            <person name="Skupski M.P."/>
            <person name="Smith T."/>
            <person name="Spier E."/>
            <person name="Spradling A.C."/>
            <person name="Stapleton M."/>
            <person name="Strong R."/>
            <person name="Sun E."/>
            <person name="Svirskas R."/>
            <person name="Tector C."/>
            <person name="Turner R."/>
            <person name="Venter E."/>
            <person name="Wang A.H."/>
            <person name="Wang X."/>
            <person name="Wang Z.Y."/>
            <person name="Wassarman D.A."/>
            <person name="Weinstock G.M."/>
            <person name="Weissenbach J."/>
            <person name="Williams S.M."/>
            <person name="WoodageT"/>
            <person name="Worley K.C."/>
            <person name="Wu D."/>
            <person name="Yang S."/>
            <person name="Yao Q.A."/>
            <person name="Ye J."/>
            <person name="Yeh R.F."/>
            <person name="Zaveri J.S."/>
            <person name="Zhan M."/>
            <person name="Zhang G."/>
            <person name="Zhao Q."/>
            <person name="Zheng L."/>
            <person name="Zheng X.H."/>
            <person name="Zhong F.N."/>
            <person name="Zhong W."/>
            <person name="Zhou X."/>
            <person name="Zhu S."/>
            <person name="Zhu X."/>
            <person name="Smith H.O."/>
            <person name="Gibbs R.A."/>
            <person name="Myers E.W."/>
            <person name="Rubin G.M."/>
            <person name="Venter J.C."/>
        </authorList>
    </citation>
    <scope>NUCLEOTIDE SEQUENCE [LARGE SCALE GENOMIC DNA]</scope>
    <source>
        <strain evidence="15">Berkeley</strain>
    </source>
</reference>
<dbReference type="OrthoDB" id="408631at2759"/>